<evidence type="ECO:0000256" key="1">
    <source>
        <dbReference type="SAM" id="Coils"/>
    </source>
</evidence>
<feature type="region of interest" description="Disordered" evidence="2">
    <location>
        <begin position="506"/>
        <end position="530"/>
    </location>
</feature>
<reference evidence="4" key="2">
    <citation type="submission" date="2025-08" db="UniProtKB">
        <authorList>
            <consortium name="RefSeq"/>
        </authorList>
    </citation>
    <scope>IDENTIFICATION</scope>
    <source>
        <tissue evidence="4">Adult</tissue>
    </source>
</reference>
<evidence type="ECO:0000313" key="4">
    <source>
        <dbReference type="RefSeq" id="XP_049304980.1"/>
    </source>
</evidence>
<feature type="coiled-coil region" evidence="1">
    <location>
        <begin position="127"/>
        <end position="161"/>
    </location>
</feature>
<dbReference type="Proteomes" id="UP001652620">
    <property type="component" value="Chromosome 2"/>
</dbReference>
<keyword evidence="1" id="KW-0175">Coiled coil</keyword>
<accession>A0ABM3J6Y3</accession>
<feature type="region of interest" description="Disordered" evidence="2">
    <location>
        <begin position="1106"/>
        <end position="1128"/>
    </location>
</feature>
<gene>
    <name evidence="4" type="primary">LOC105230215</name>
</gene>
<feature type="region of interest" description="Disordered" evidence="2">
    <location>
        <begin position="1067"/>
        <end position="1091"/>
    </location>
</feature>
<reference evidence="3" key="1">
    <citation type="submission" date="2025-05" db="UniProtKB">
        <authorList>
            <consortium name="RefSeq"/>
        </authorList>
    </citation>
    <scope>NUCLEOTIDE SEQUENCE [LARGE SCALE GENOMIC DNA]</scope>
</reference>
<evidence type="ECO:0000256" key="2">
    <source>
        <dbReference type="SAM" id="MobiDB-lite"/>
    </source>
</evidence>
<feature type="compositionally biased region" description="Low complexity" evidence="2">
    <location>
        <begin position="1294"/>
        <end position="1315"/>
    </location>
</feature>
<protein>
    <submittedName>
        <fullName evidence="4">Uncharacterized protein LOC105230215 isoform X1</fullName>
    </submittedName>
</protein>
<feature type="compositionally biased region" description="Polar residues" evidence="2">
    <location>
        <begin position="1147"/>
        <end position="1159"/>
    </location>
</feature>
<keyword evidence="3" id="KW-1185">Reference proteome</keyword>
<feature type="region of interest" description="Disordered" evidence="2">
    <location>
        <begin position="752"/>
        <end position="782"/>
    </location>
</feature>
<dbReference type="RefSeq" id="XP_049304980.1">
    <property type="nucleotide sequence ID" value="XM_049449023.1"/>
</dbReference>
<evidence type="ECO:0000313" key="3">
    <source>
        <dbReference type="Proteomes" id="UP001652620"/>
    </source>
</evidence>
<feature type="compositionally biased region" description="Basic residues" evidence="2">
    <location>
        <begin position="1262"/>
        <end position="1273"/>
    </location>
</feature>
<name>A0ABM3J6Y3_BACDO</name>
<feature type="compositionally biased region" description="Low complexity" evidence="2">
    <location>
        <begin position="1111"/>
        <end position="1124"/>
    </location>
</feature>
<organism evidence="3 4">
    <name type="scientific">Bactrocera dorsalis</name>
    <name type="common">Oriental fruit fly</name>
    <name type="synonym">Dacus dorsalis</name>
    <dbReference type="NCBI Taxonomy" id="27457"/>
    <lineage>
        <taxon>Eukaryota</taxon>
        <taxon>Metazoa</taxon>
        <taxon>Ecdysozoa</taxon>
        <taxon>Arthropoda</taxon>
        <taxon>Hexapoda</taxon>
        <taxon>Insecta</taxon>
        <taxon>Pterygota</taxon>
        <taxon>Neoptera</taxon>
        <taxon>Endopterygota</taxon>
        <taxon>Diptera</taxon>
        <taxon>Brachycera</taxon>
        <taxon>Muscomorpha</taxon>
        <taxon>Tephritoidea</taxon>
        <taxon>Tephritidae</taxon>
        <taxon>Bactrocera</taxon>
        <taxon>Bactrocera</taxon>
    </lineage>
</organism>
<feature type="region of interest" description="Disordered" evidence="2">
    <location>
        <begin position="1146"/>
        <end position="1325"/>
    </location>
</feature>
<dbReference type="GeneID" id="105230215"/>
<proteinExistence type="predicted"/>
<feature type="region of interest" description="Disordered" evidence="2">
    <location>
        <begin position="559"/>
        <end position="626"/>
    </location>
</feature>
<sequence>MLPAGRLERCAPSSRSKAAAAAASATGDCNFGALWWFWWSTLHFAAILDALRPASERRLRLRQRQRARQRQRQEGRQHCLSIKSAICKRRRLAHYKLSSRLDRKSSRGMIYENEELRLRTININAEVERGQSDIKRLRRENEQLRREIWTLRDECDRLNKRFKAKLLDHDHACNARHSVCSGGGRGSGHICDSNCNSDDSDSCDTCKGNDDQCSDECCTGGSCPQLATKQPVIEFAPDTPTTTTATRPDMANFVVKSAGANSESVPNLHQAFDHLSVVSEETMSNADQHTHVPHNELLHIYTSDGGGSQMTLPSLVGPLTPLTPIEQVANQLNDLQAVVPPLSYFENVLQDHMGSNIGNTPNTSSPTSKLMRHTNGWDYKLQSPFAHRKISTGASPPALQIATPLTQNSTQQQQQQRLAPPQLLTTFVPTIVAPPASNESTANPASLTVSAPSAQQSNSTVIETVAITTTPSNALPTLNSPRHFFAPLKPRLKINTTLANKALTGDANVPAESTPISTPTTLAADAESSGCHNCEPPDLYVHNGLASPYQHQVLTAAGADNAVPPPIPQRGSSSQVSPQHRARVQRQQQQLLAPQQQYLQPHQHTHQHQQQHQRLPQQQYAELQSPPALPQSSLITITVTVDDADEVAAGVDAAAACGEDAVIAADIPLNTHASTAALINTPQRLQAPLQAMPKLSALQSLAALPTVFVAQPNAVITKLSEPIYATAQKRCKNLLIAPAVTKPLMAAAINTNKRLTPTTSNRSSATATPVHSPLPQSTPTSMSKAILVDSQSQTESVNLETILNDIQAISEDILAIQLDKHRENDNAINKPLEQEDKNKKPYRSEMNLTLQYDGANQVAVGASTAATSANTTVTATQTFYSSNGKGNNRCTRSLEREHTDSPSPHIPDAMVPFPDKRTYIGFDQLNNEACLELPPTSVANMQRPPLPPVAGVAKPAQPPTPPARGFPSPLNIRCAGVARATPVAIPQPPTDETAGAQLNKPMTLGFAPNKSQLYAAVANAAAKRAQYRAAMTHSLDAELNAAGATALSETSAAEVANEALNTEAARRKARRVSIVCGDSSTPDSPDPVMNPQLVRSQAQINLSGMQDGSITNVNTNNSNVASAAGQPTNGSCTDLQAVLLNPALRNLKQTSHSTPNSPHSVRRRSNSNTMSPNNGVADPTQPQSLSANTSPKHAANAHHRHTNSSCSNIAVAHQRKSSQDSTRTNAGEGATVEAVTGRSRCSRRHSDGTVASNAQRVSGTSGHHHHHHHHHPHTSSLLSNNLHHSHHSHQDSTSYSEHGSNSSASSRESSTSFSVRSHRRKISISSHTGGKIPWCGCWGNGCL</sequence>
<feature type="compositionally biased region" description="Polar residues" evidence="2">
    <location>
        <begin position="1166"/>
        <end position="1191"/>
    </location>
</feature>
<feature type="compositionally biased region" description="Low complexity" evidence="2">
    <location>
        <begin position="585"/>
        <end position="602"/>
    </location>
</feature>